<evidence type="ECO:0000313" key="2">
    <source>
        <dbReference type="Proteomes" id="UP000323505"/>
    </source>
</evidence>
<dbReference type="RefSeq" id="WP_148757687.1">
    <property type="nucleotide sequence ID" value="NZ_VSRQ01000001.1"/>
</dbReference>
<name>A0A5D3FXQ1_9ACTN</name>
<organism evidence="1 2">
    <name type="scientific">Actinomadura decatromicini</name>
    <dbReference type="NCBI Taxonomy" id="2604572"/>
    <lineage>
        <taxon>Bacteria</taxon>
        <taxon>Bacillati</taxon>
        <taxon>Actinomycetota</taxon>
        <taxon>Actinomycetes</taxon>
        <taxon>Streptosporangiales</taxon>
        <taxon>Thermomonosporaceae</taxon>
        <taxon>Actinomadura</taxon>
    </lineage>
</organism>
<comment type="caution">
    <text evidence="1">The sequence shown here is derived from an EMBL/GenBank/DDBJ whole genome shotgun (WGS) entry which is preliminary data.</text>
</comment>
<gene>
    <name evidence="1" type="ORF">FXF68_05070</name>
</gene>
<sequence length="99" mass="11333">MGFPGETVAEQDETYELMKRLRELTPTPETRVHLFAPYPGTPLYEDSLRHGFEPPTSLEGWARYDYYDSQTPWTSAEMVERAWTNTLMRTRPAGSGTAS</sequence>
<proteinExistence type="predicted"/>
<keyword evidence="2" id="KW-1185">Reference proteome</keyword>
<reference evidence="1 2" key="1">
    <citation type="submission" date="2019-08" db="EMBL/GenBank/DDBJ databases">
        <title>Actinomadura sp. nov. CYP1-5 isolated from mountain soil.</title>
        <authorList>
            <person name="Songsumanus A."/>
            <person name="Kuncharoen N."/>
            <person name="Kudo T."/>
            <person name="Yuki M."/>
            <person name="Igarashi Y."/>
            <person name="Tanasupawat S."/>
        </authorList>
    </citation>
    <scope>NUCLEOTIDE SEQUENCE [LARGE SCALE GENOMIC DNA]</scope>
    <source>
        <strain evidence="1 2">CYP1-5</strain>
    </source>
</reference>
<accession>A0A5D3FXQ1</accession>
<dbReference type="InterPro" id="IPR058240">
    <property type="entry name" value="rSAM_sf"/>
</dbReference>
<protein>
    <submittedName>
        <fullName evidence="1">Uncharacterized protein</fullName>
    </submittedName>
</protein>
<dbReference type="SUPFAM" id="SSF102114">
    <property type="entry name" value="Radical SAM enzymes"/>
    <property type="match status" value="1"/>
</dbReference>
<dbReference type="Gene3D" id="3.30.750.200">
    <property type="match status" value="1"/>
</dbReference>
<dbReference type="EMBL" id="VSRQ01000001">
    <property type="protein sequence ID" value="TYK53101.1"/>
    <property type="molecule type" value="Genomic_DNA"/>
</dbReference>
<evidence type="ECO:0000313" key="1">
    <source>
        <dbReference type="EMBL" id="TYK53101.1"/>
    </source>
</evidence>
<dbReference type="AlphaFoldDB" id="A0A5D3FXQ1"/>
<dbReference type="Proteomes" id="UP000323505">
    <property type="component" value="Unassembled WGS sequence"/>
</dbReference>